<feature type="region of interest" description="Disordered" evidence="1">
    <location>
        <begin position="80"/>
        <end position="163"/>
    </location>
</feature>
<keyword evidence="3" id="KW-1185">Reference proteome</keyword>
<comment type="caution">
    <text evidence="2">The sequence shown here is derived from an EMBL/GenBank/DDBJ whole genome shotgun (WGS) entry which is preliminary data.</text>
</comment>
<protein>
    <submittedName>
        <fullName evidence="2">Uncharacterized protein</fullName>
    </submittedName>
</protein>
<evidence type="ECO:0000256" key="1">
    <source>
        <dbReference type="SAM" id="MobiDB-lite"/>
    </source>
</evidence>
<sequence length="163" mass="17271">MSSISHSQTQSVISGPIETEWISCCVERSEHSGTRCGVNDPGVVHLGCGGSGAARLVSSDAVPGADRGGIDFPAVSARTRGTAVDVPSDPVSPFPRGTTSTARKASPRWRGGGGTFQDPVREARPPEITVEMPVLLFPRRRGPPRSELLPAARKRSFHTEQSE</sequence>
<reference evidence="2" key="1">
    <citation type="journal article" date="2023" name="Science">
        <title>Genome structures resolve the early diversification of teleost fishes.</title>
        <authorList>
            <person name="Parey E."/>
            <person name="Louis A."/>
            <person name="Montfort J."/>
            <person name="Bouchez O."/>
            <person name="Roques C."/>
            <person name="Iampietro C."/>
            <person name="Lluch J."/>
            <person name="Castinel A."/>
            <person name="Donnadieu C."/>
            <person name="Desvignes T."/>
            <person name="Floi Bucao C."/>
            <person name="Jouanno E."/>
            <person name="Wen M."/>
            <person name="Mejri S."/>
            <person name="Dirks R."/>
            <person name="Jansen H."/>
            <person name="Henkel C."/>
            <person name="Chen W.J."/>
            <person name="Zahm M."/>
            <person name="Cabau C."/>
            <person name="Klopp C."/>
            <person name="Thompson A.W."/>
            <person name="Robinson-Rechavi M."/>
            <person name="Braasch I."/>
            <person name="Lecointre G."/>
            <person name="Bobe J."/>
            <person name="Postlethwait J.H."/>
            <person name="Berthelot C."/>
            <person name="Roest Crollius H."/>
            <person name="Guiguen Y."/>
        </authorList>
    </citation>
    <scope>NUCLEOTIDE SEQUENCE</scope>
    <source>
        <strain evidence="2">NC1722</strain>
    </source>
</reference>
<evidence type="ECO:0000313" key="3">
    <source>
        <dbReference type="Proteomes" id="UP001221898"/>
    </source>
</evidence>
<evidence type="ECO:0000313" key="2">
    <source>
        <dbReference type="EMBL" id="KAJ8407291.1"/>
    </source>
</evidence>
<name>A0AAD7WS10_9TELE</name>
<gene>
    <name evidence="2" type="ORF">AAFF_G00278650</name>
</gene>
<dbReference type="Proteomes" id="UP001221898">
    <property type="component" value="Unassembled WGS sequence"/>
</dbReference>
<proteinExistence type="predicted"/>
<dbReference type="AlphaFoldDB" id="A0AAD7WS10"/>
<dbReference type="EMBL" id="JAINUG010000039">
    <property type="protein sequence ID" value="KAJ8407291.1"/>
    <property type="molecule type" value="Genomic_DNA"/>
</dbReference>
<organism evidence="2 3">
    <name type="scientific">Aldrovandia affinis</name>
    <dbReference type="NCBI Taxonomy" id="143900"/>
    <lineage>
        <taxon>Eukaryota</taxon>
        <taxon>Metazoa</taxon>
        <taxon>Chordata</taxon>
        <taxon>Craniata</taxon>
        <taxon>Vertebrata</taxon>
        <taxon>Euteleostomi</taxon>
        <taxon>Actinopterygii</taxon>
        <taxon>Neopterygii</taxon>
        <taxon>Teleostei</taxon>
        <taxon>Notacanthiformes</taxon>
        <taxon>Halosauridae</taxon>
        <taxon>Aldrovandia</taxon>
    </lineage>
</organism>
<accession>A0AAD7WS10</accession>